<dbReference type="Proteomes" id="UP000011205">
    <property type="component" value="Unassembled WGS sequence"/>
</dbReference>
<feature type="region of interest" description="Disordered" evidence="1">
    <location>
        <begin position="128"/>
        <end position="149"/>
    </location>
</feature>
<dbReference type="PATRIC" id="fig|1160705.3.peg.3641"/>
<evidence type="ECO:0000256" key="2">
    <source>
        <dbReference type="SAM" id="SignalP"/>
    </source>
</evidence>
<name>L8PCY2_STRVR</name>
<comment type="caution">
    <text evidence="3">The sequence shown here is derived from an EMBL/GenBank/DDBJ whole genome shotgun (WGS) entry which is preliminary data.</text>
</comment>
<dbReference type="AlphaFoldDB" id="L8PCY2"/>
<dbReference type="EMBL" id="AMLP01000114">
    <property type="protein sequence ID" value="ELS55431.1"/>
    <property type="molecule type" value="Genomic_DNA"/>
</dbReference>
<feature type="signal peptide" evidence="2">
    <location>
        <begin position="1"/>
        <end position="21"/>
    </location>
</feature>
<organism evidence="3 4">
    <name type="scientific">Streptomyces viridochromogenes Tue57</name>
    <dbReference type="NCBI Taxonomy" id="1160705"/>
    <lineage>
        <taxon>Bacteria</taxon>
        <taxon>Bacillati</taxon>
        <taxon>Actinomycetota</taxon>
        <taxon>Actinomycetes</taxon>
        <taxon>Kitasatosporales</taxon>
        <taxon>Streptomycetaceae</taxon>
        <taxon>Streptomyces</taxon>
    </lineage>
</organism>
<proteinExistence type="predicted"/>
<protein>
    <recommendedName>
        <fullName evidence="5">Lipoprotein</fullName>
    </recommendedName>
</protein>
<evidence type="ECO:0000256" key="1">
    <source>
        <dbReference type="SAM" id="MobiDB-lite"/>
    </source>
</evidence>
<feature type="chain" id="PRO_5003995723" description="Lipoprotein" evidence="2">
    <location>
        <begin position="22"/>
        <end position="161"/>
    </location>
</feature>
<accession>L8PCY2</accession>
<evidence type="ECO:0008006" key="5">
    <source>
        <dbReference type="Google" id="ProtNLM"/>
    </source>
</evidence>
<evidence type="ECO:0000313" key="3">
    <source>
        <dbReference type="EMBL" id="ELS55431.1"/>
    </source>
</evidence>
<gene>
    <name evidence="3" type="ORF">STVIR_3673</name>
</gene>
<reference evidence="3 4" key="1">
    <citation type="journal article" date="2013" name="Genome Announc.">
        <title>Draft Genome Sequence of Streptomyces viridochromogenes Strain Tu57, Producer of Avilamycin.</title>
        <authorList>
            <person name="Gruning B.A."/>
            <person name="Erxleben A."/>
            <person name="Hahnlein A."/>
            <person name="Gunther S."/>
        </authorList>
    </citation>
    <scope>NUCLEOTIDE SEQUENCE [LARGE SCALE GENOMIC DNA]</scope>
    <source>
        <strain evidence="3 4">Tue57</strain>
    </source>
</reference>
<keyword evidence="2" id="KW-0732">Signal</keyword>
<sequence length="161" mass="16142">MLAGCGAAVVAVGAAAPGASAAGGPETDLAYHGSAALSGGRVDLLLTPHNHGASAVPDSTVRLRWSEPLADRQVLPEGCARAAERTVTCRVGALEADRAGEPVGLQVRLRGVPSEVLLELDTVADGGVADGGVEDGGVEDGGRGDGPQRVLVLDTGDTYYF</sequence>
<evidence type="ECO:0000313" key="4">
    <source>
        <dbReference type="Proteomes" id="UP000011205"/>
    </source>
</evidence>